<dbReference type="InterPro" id="IPR015943">
    <property type="entry name" value="WD40/YVTN_repeat-like_dom_sf"/>
</dbReference>
<dbReference type="InterPro" id="IPR001680">
    <property type="entry name" value="WD40_rpt"/>
</dbReference>
<dbReference type="PANTHER" id="PTHR14085">
    <property type="entry name" value="WD-REPEAT PROTEIN BING4"/>
    <property type="match status" value="1"/>
</dbReference>
<feature type="compositionally biased region" description="Basic and acidic residues" evidence="6">
    <location>
        <begin position="524"/>
        <end position="553"/>
    </location>
</feature>
<feature type="region of interest" description="Disordered" evidence="6">
    <location>
        <begin position="462"/>
        <end position="662"/>
    </location>
</feature>
<feature type="compositionally biased region" description="Low complexity" evidence="6">
    <location>
        <begin position="477"/>
        <end position="499"/>
    </location>
</feature>
<dbReference type="InterPro" id="IPR019775">
    <property type="entry name" value="WD40_repeat_CS"/>
</dbReference>
<feature type="compositionally biased region" description="Basic and acidic residues" evidence="6">
    <location>
        <begin position="602"/>
        <end position="633"/>
    </location>
</feature>
<dbReference type="InterPro" id="IPR036322">
    <property type="entry name" value="WD40_repeat_dom_sf"/>
</dbReference>
<evidence type="ECO:0000256" key="4">
    <source>
        <dbReference type="ARBA" id="ARBA00023242"/>
    </source>
</evidence>
<feature type="compositionally biased region" description="Acidic residues" evidence="6">
    <location>
        <begin position="554"/>
        <end position="565"/>
    </location>
</feature>
<dbReference type="SUPFAM" id="SSF50978">
    <property type="entry name" value="WD40 repeat-like"/>
    <property type="match status" value="1"/>
</dbReference>
<feature type="region of interest" description="Disordered" evidence="6">
    <location>
        <begin position="1"/>
        <end position="20"/>
    </location>
</feature>
<evidence type="ECO:0000313" key="8">
    <source>
        <dbReference type="EMBL" id="KAJ4461283.1"/>
    </source>
</evidence>
<dbReference type="EMBL" id="JAPMOS010000008">
    <property type="protein sequence ID" value="KAJ4461283.1"/>
    <property type="molecule type" value="Genomic_DNA"/>
</dbReference>
<reference evidence="8" key="1">
    <citation type="journal article" date="2022" name="bioRxiv">
        <title>Genomics of Preaxostyla Flagellates Illuminates Evolutionary Transitions and the Path Towards Mitochondrial Loss.</title>
        <authorList>
            <person name="Novak L.V.F."/>
            <person name="Treitli S.C."/>
            <person name="Pyrih J."/>
            <person name="Halakuc P."/>
            <person name="Pipaliya S.V."/>
            <person name="Vacek V."/>
            <person name="Brzon O."/>
            <person name="Soukal P."/>
            <person name="Eme L."/>
            <person name="Dacks J.B."/>
            <person name="Karnkowska A."/>
            <person name="Elias M."/>
            <person name="Hampl V."/>
        </authorList>
    </citation>
    <scope>NUCLEOTIDE SEQUENCE</scope>
    <source>
        <strain evidence="8">RCP-MX</strain>
    </source>
</reference>
<feature type="repeat" description="WD" evidence="5">
    <location>
        <begin position="272"/>
        <end position="313"/>
    </location>
</feature>
<dbReference type="Pfam" id="PF00400">
    <property type="entry name" value="WD40"/>
    <property type="match status" value="1"/>
</dbReference>
<evidence type="ECO:0000259" key="7">
    <source>
        <dbReference type="SMART" id="SM01033"/>
    </source>
</evidence>
<dbReference type="PROSITE" id="PS00678">
    <property type="entry name" value="WD_REPEATS_1"/>
    <property type="match status" value="1"/>
</dbReference>
<proteinExistence type="predicted"/>
<comment type="caution">
    <text evidence="8">The sequence shown here is derived from an EMBL/GenBank/DDBJ whole genome shotgun (WGS) entry which is preliminary data.</text>
</comment>
<feature type="compositionally biased region" description="Low complexity" evidence="6">
    <location>
        <begin position="567"/>
        <end position="586"/>
    </location>
</feature>
<dbReference type="SMART" id="SM01033">
    <property type="entry name" value="BING4CT"/>
    <property type="match status" value="1"/>
</dbReference>
<dbReference type="InterPro" id="IPR040315">
    <property type="entry name" value="WDR46/Utp7"/>
</dbReference>
<sequence>MEEPPKQKKSTHKKKPEYLRGVENKKLKAKLVTSRKQRLDVNRHNADSNILLEEDPGYLVAEGMERTYKFRQSAIRENIDINAQKKALDLKLNTFGPYFCDYSRNGRPVLGPVPRRLYRALPLDRFLLLGGAKGHVFLCDLIDTQPQCEFHVRETIRDVKMLQNESIFAVAQRKYVHLYDKQGLEVQVIREHIQPTHLEFLPYHFLLASVGTAGVLKYHDVSTGRLVAQHPTHLGESISMCQNPHNAVMLLGHANGTVTMWTPNMAEPVVKMLTHAAPVQAIGVDNAGRYLATAGLDGLLSIWDVRTYRKLHSYHTPSPVSHLDISQRGMLAVSFTETVQVWRDALATKASAPYMNHRMAPRPVTPVGTAGANIIPLHVSGLRFQPFDDALGIAHAGGFSSIVVPGSGEPNYDTFEADPFESSRAKRNTEVRQLLDKIPAEMITLNPAVLTSLRTDPHDEYRQKRHLQHQANDRKSAAAAASAPAARPAATAGKKTGSAAEDDEDQPDTIAPMQTEAALDAEDKEGREGESEAEEAHEAEAADEGEAKAKATDEAEAEGEGEGEGEGVPAAAPVEAGAAKAEAPSAPKKKRRTRGRSTALKRFLERQKNIITHKKLDVEEHLAKQKERQEADRAQAQAQARGLPPPTAPYDPLARFKPKRRT</sequence>
<accession>A0ABQ8USG7</accession>
<comment type="subcellular location">
    <subcellularLocation>
        <location evidence="1">Nucleus</location>
        <location evidence="1">Nucleolus</location>
    </subcellularLocation>
</comment>
<protein>
    <submittedName>
        <fullName evidence="8">U3 small nucleolar RNA-associated protein 7</fullName>
    </submittedName>
</protein>
<evidence type="ECO:0000256" key="2">
    <source>
        <dbReference type="ARBA" id="ARBA00022574"/>
    </source>
</evidence>
<dbReference type="InterPro" id="IPR012952">
    <property type="entry name" value="BING4_C_dom"/>
</dbReference>
<name>A0ABQ8USG7_9EUKA</name>
<evidence type="ECO:0000256" key="5">
    <source>
        <dbReference type="PROSITE-ProRule" id="PRU00221"/>
    </source>
</evidence>
<evidence type="ECO:0000256" key="3">
    <source>
        <dbReference type="ARBA" id="ARBA00022737"/>
    </source>
</evidence>
<feature type="domain" description="BING4 C-terminal" evidence="7">
    <location>
        <begin position="353"/>
        <end position="447"/>
    </location>
</feature>
<keyword evidence="2 5" id="KW-0853">WD repeat</keyword>
<dbReference type="Proteomes" id="UP001141327">
    <property type="component" value="Unassembled WGS sequence"/>
</dbReference>
<dbReference type="PROSITE" id="PS50082">
    <property type="entry name" value="WD_REPEATS_2"/>
    <property type="match status" value="1"/>
</dbReference>
<organism evidence="8 9">
    <name type="scientific">Paratrimastix pyriformis</name>
    <dbReference type="NCBI Taxonomy" id="342808"/>
    <lineage>
        <taxon>Eukaryota</taxon>
        <taxon>Metamonada</taxon>
        <taxon>Preaxostyla</taxon>
        <taxon>Paratrimastigidae</taxon>
        <taxon>Paratrimastix</taxon>
    </lineage>
</organism>
<evidence type="ECO:0000256" key="1">
    <source>
        <dbReference type="ARBA" id="ARBA00004604"/>
    </source>
</evidence>
<dbReference type="Gene3D" id="2.130.10.10">
    <property type="entry name" value="YVTN repeat-like/Quinoprotein amine dehydrogenase"/>
    <property type="match status" value="1"/>
</dbReference>
<gene>
    <name evidence="8" type="ORF">PAPYR_2319</name>
</gene>
<dbReference type="PANTHER" id="PTHR14085:SF3">
    <property type="entry name" value="WD REPEAT-CONTAINING PROTEIN 46"/>
    <property type="match status" value="1"/>
</dbReference>
<keyword evidence="3" id="KW-0677">Repeat</keyword>
<dbReference type="PROSITE" id="PS50294">
    <property type="entry name" value="WD_REPEATS_REGION"/>
    <property type="match status" value="1"/>
</dbReference>
<dbReference type="SMART" id="SM00320">
    <property type="entry name" value="WD40"/>
    <property type="match status" value="5"/>
</dbReference>
<evidence type="ECO:0000313" key="9">
    <source>
        <dbReference type="Proteomes" id="UP001141327"/>
    </source>
</evidence>
<keyword evidence="4" id="KW-0539">Nucleus</keyword>
<dbReference type="Pfam" id="PF08149">
    <property type="entry name" value="BING4CT"/>
    <property type="match status" value="1"/>
</dbReference>
<evidence type="ECO:0000256" key="6">
    <source>
        <dbReference type="SAM" id="MobiDB-lite"/>
    </source>
</evidence>
<keyword evidence="9" id="KW-1185">Reference proteome</keyword>